<dbReference type="OMA" id="THRANQK"/>
<dbReference type="Proteomes" id="UP000001548">
    <property type="component" value="Unassembled WGS sequence"/>
</dbReference>
<dbReference type="HOGENOM" id="CLU_325557_0_0_1"/>
<dbReference type="KEGG" id="gla:GL50803_006725"/>
<gene>
    <name evidence="1" type="ORF">GL50803_006725</name>
</gene>
<organism evidence="1 2">
    <name type="scientific">Giardia intestinalis (strain ATCC 50803 / WB clone C6)</name>
    <name type="common">Giardia lamblia</name>
    <dbReference type="NCBI Taxonomy" id="184922"/>
    <lineage>
        <taxon>Eukaryota</taxon>
        <taxon>Metamonada</taxon>
        <taxon>Diplomonadida</taxon>
        <taxon>Hexamitidae</taxon>
        <taxon>Giardiinae</taxon>
        <taxon>Giardia</taxon>
    </lineage>
</organism>
<comment type="caution">
    <text evidence="1">The sequence shown here is derived from an EMBL/GenBank/DDBJ whole genome shotgun (WGS) entry which is preliminary data.</text>
</comment>
<dbReference type="GeneID" id="5700899"/>
<dbReference type="AlphaFoldDB" id="A8BBK5"/>
<accession>A8BBK5</accession>
<dbReference type="InterPro" id="IPR036691">
    <property type="entry name" value="Endo/exonu/phosph_ase_sf"/>
</dbReference>
<dbReference type="Gene3D" id="3.60.10.10">
    <property type="entry name" value="Endonuclease/exonuclease/phosphatase"/>
    <property type="match status" value="1"/>
</dbReference>
<evidence type="ECO:0000313" key="2">
    <source>
        <dbReference type="Proteomes" id="UP000001548"/>
    </source>
</evidence>
<keyword evidence="2" id="KW-1185">Reference proteome</keyword>
<protein>
    <submittedName>
        <fullName evidence="1">Uncharacterized protein</fullName>
    </submittedName>
</protein>
<dbReference type="EMBL" id="AACB03000001">
    <property type="protein sequence ID" value="KAE8305290.1"/>
    <property type="molecule type" value="Genomic_DNA"/>
</dbReference>
<name>A8BBK5_GIAIC</name>
<reference evidence="1 2" key="1">
    <citation type="journal article" date="2007" name="Science">
        <title>Genomic minimalism in the early diverging intestinal parasite Giardia lamblia.</title>
        <authorList>
            <person name="Morrison H.G."/>
            <person name="McArthur A.G."/>
            <person name="Gillin F.D."/>
            <person name="Aley S.B."/>
            <person name="Adam R.D."/>
            <person name="Olsen G.J."/>
            <person name="Best A.A."/>
            <person name="Cande W.Z."/>
            <person name="Chen F."/>
            <person name="Cipriano M.J."/>
            <person name="Davids B.J."/>
            <person name="Dawson S.C."/>
            <person name="Elmendorf H.G."/>
            <person name="Hehl A.B."/>
            <person name="Holder M.E."/>
            <person name="Huse S.M."/>
            <person name="Kim U.U."/>
            <person name="Lasek-Nesselquist E."/>
            <person name="Manning G."/>
            <person name="Nigam A."/>
            <person name="Nixon J.E."/>
            <person name="Palm D."/>
            <person name="Passamaneck N.E."/>
            <person name="Prabhu A."/>
            <person name="Reich C.I."/>
            <person name="Reiner D.S."/>
            <person name="Samuelson J."/>
            <person name="Svard S.G."/>
            <person name="Sogin M.L."/>
        </authorList>
    </citation>
    <scope>NUCLEOTIDE SEQUENCE [LARGE SCALE GENOMIC DNA]</scope>
    <source>
        <strain evidence="1 2">WB C6</strain>
    </source>
</reference>
<dbReference type="RefSeq" id="XP_001707997.1">
    <property type="nucleotide sequence ID" value="XM_001707945.1"/>
</dbReference>
<evidence type="ECO:0000313" key="1">
    <source>
        <dbReference type="EMBL" id="KAE8305290.1"/>
    </source>
</evidence>
<sequence length="886" mass="100210">MASLKTVPELAVATGLPPSLVFNSVAGYQTDPLIKDHLADKSTLLQTDAFCSVILADKALKIEYKELRASHFVGVPLSDLFTMALNPHIPQDKRTEMSLVPGMPSYAIFSSIDGKRLTHRANQKDLLLRQPVPKLAVHFHPNTYLPVYRKSDQMHTSHINLNYLNFRSAPFNVLPLFDFQAFVHPILLFADQFNYYVAFNEDFATYYDMCVHQIDIPCLTDPICVPEMDDDTIVIDCSKVGRLISRLYTKGFSIYKDYKWERFCDIITVFHYVNGIVDALPEYFPAHTTQVDQETAARIQNLAASTSHMALIIEDGEDPLEMVSILQEAFGAQLRFKPDFYLSDSILGSEDLVSFLLPDMVYNPLTNEYLYLPELIGSEDGVVLEDSAPTNLILSQISRNPDSWRSNSLVNITRICPLFLAHITGISEGATLGPADTGSGSILDRIRRDCTDNSTQLMSEIREKLFGFSERRWNALKTEVKQAWMMPNRSSALASLNLKAFSTAASVLTKDYVRVLNWCPGCHAQELIPSFLASQKNARSSWLALRTRSFAKYLLEVSPDVVAFQRSDFAEFLDAYLYENEVSKYVFIHTRVCPQWPFVTLDKSYVATFFSADLGKSVRNTQKCPFDGHYTTETSTIAFNSEKYELISYDNIYLSNVLSMSWLNEASPAIWKRFLSENTATICLVKHKKLESTYLVVLNVACTRDSDPVTTIQVLYSEYYFYRFIQKQVADGRVNLARDSVLYVMAGQICGGVEEPSYRMLTGGNRWTSTGNELVSLEASYNMVRQALKRYDEQHQQSVEGADMLPTDRSYESLFAAIVHEKDLLDLICRNSNLVRTWIPVYYDDAQTSAGPEASVMWDSESYNFYLAAAEEDRVASAKLAVFGVL</sequence>
<dbReference type="VEuPathDB" id="GiardiaDB:GL50803_6725"/>
<proteinExistence type="predicted"/>